<dbReference type="Proteomes" id="UP000429607">
    <property type="component" value="Unassembled WGS sequence"/>
</dbReference>
<dbReference type="AlphaFoldDB" id="A0A6A4D5K5"/>
<feature type="compositionally biased region" description="Polar residues" evidence="1">
    <location>
        <begin position="130"/>
        <end position="140"/>
    </location>
</feature>
<proteinExistence type="predicted"/>
<accession>A0A6A4D5K5</accession>
<evidence type="ECO:0000256" key="1">
    <source>
        <dbReference type="SAM" id="MobiDB-lite"/>
    </source>
</evidence>
<dbReference type="Proteomes" id="UP000434957">
    <property type="component" value="Unassembled WGS sequence"/>
</dbReference>
<feature type="region of interest" description="Disordered" evidence="1">
    <location>
        <begin position="516"/>
        <end position="604"/>
    </location>
</feature>
<evidence type="ECO:0000313" key="2">
    <source>
        <dbReference type="EMBL" id="KAE8994923.1"/>
    </source>
</evidence>
<comment type="caution">
    <text evidence="3">The sequence shown here is derived from an EMBL/GenBank/DDBJ whole genome shotgun (WGS) entry which is preliminary data.</text>
</comment>
<evidence type="ECO:0000313" key="3">
    <source>
        <dbReference type="EMBL" id="KAE9301792.1"/>
    </source>
</evidence>
<sequence>MPSIAPSRPRQLLPNLWVILPQHSATPQPRLQPHSQFIRNASKLMSDNVNAASQLSASSSGDGEQAPTLQGTPAALVASVQPATTTDTSQVGVIAPGVASTSMGSSTSVPPTSNVPSAASSGSSTATSGLGNANTTSSEAGRSLILPEATSTPLAVSGISAPLTPMPAALLQLAAAAGGSAATPVATSTMQTASAVQYTPALGVLTRPVPRIGAGVLPAPSVVQVHASIYDIRRGETLVGMPDGLAHSVPVPHFSEEELARLRALGSADAELLQATPLRPVNFSDAHVRLAAEREMLALIRCYGVESFAARVMNTTRLLQLAIQLILALEAQPTTQADSRTLISMLRTECAGLVSALAKERDAHAVTAQSLADERSQSQQQTPAVATLAEVDALMSEVNKLRSVAGRLSSEKSDLQDQLLTVTNHFAELQRKYDASLQHVGDLEARLSSISAFSPDKLMDFIAGGATLGGHWKRLRQLLQLYRDGSPIPSAFRTSIQVSARDEDTDDVGPYMLQAASRSSSHSAGSQSSASLTPGPVQPATPSSALSTTPKSTISFRDKPVRQARRLSLTGSPSKGSPSRGAGADQPDPAPIDLTGYAPSTPRGTRLMRLSDRLRLQQRPSVLRQLKVRALKRSPDQVSLVCARRAVPAPFSWDKIRADIRELLLAGESFWDAVAEARKSHMLHDRFGKRALVDMLVSATYWQALDRTPWMNFIPEGYYHAAQEKLEDPAMTEVPELWEPLPIKPAPGSPDSSLSWLHSSDDDEDDDKFDKTYHGKATASSGPMSARSQSGASGKRPRGSGSVGKGSATKVAKTSTQSSAGSTSRPKAKLPTPLPDDGMIEPPKKGSWCHHGIKVQVLNRQTMGFSSYMPVQPLLQHLHIRWVSIEYWEVIQTCPWDDMWQRRISTLVFFKFSEMSSEMVEAIQLVLNFMSRWRCEYWERYHWVTMDPDFDYYATPELRAIPELSDMYRDRKDQHSDFDTHRKKMMAEVEKTPGYSDRIWFEPGLWVVPQNPCYWITRDPELQISLQDQLATVDDLEPARTQWVTRHSEDAFLKLAPALLRNQLLNETEQLDNLLLPSPKYDEDTLAAVLAAVSKKKRK</sequence>
<dbReference type="EMBL" id="QXFV01001978">
    <property type="protein sequence ID" value="KAE8994923.1"/>
    <property type="molecule type" value="Genomic_DNA"/>
</dbReference>
<feature type="compositionally biased region" description="Low complexity" evidence="1">
    <location>
        <begin position="105"/>
        <end position="129"/>
    </location>
</feature>
<gene>
    <name evidence="2" type="ORF">PR001_g20257</name>
    <name evidence="3" type="ORF">PR003_g22431</name>
</gene>
<feature type="region of interest" description="Disordered" evidence="1">
    <location>
        <begin position="740"/>
        <end position="840"/>
    </location>
</feature>
<feature type="compositionally biased region" description="Low complexity" evidence="1">
    <location>
        <begin position="749"/>
        <end position="758"/>
    </location>
</feature>
<reference evidence="3 5" key="1">
    <citation type="submission" date="2018-08" db="EMBL/GenBank/DDBJ databases">
        <title>Genomic investigation of the strawberry pathogen Phytophthora fragariae indicates pathogenicity is determined by transcriptional variation in three key races.</title>
        <authorList>
            <person name="Adams T.M."/>
            <person name="Armitage A.D."/>
            <person name="Sobczyk M.K."/>
            <person name="Bates H.J."/>
            <person name="Dunwell J.M."/>
            <person name="Nellist C.F."/>
            <person name="Harrison R.J."/>
        </authorList>
    </citation>
    <scope>NUCLEOTIDE SEQUENCE [LARGE SCALE GENOMIC DNA]</scope>
    <source>
        <strain evidence="2 4">SCRP249</strain>
        <strain evidence="3 5">SCRP333</strain>
    </source>
</reference>
<organism evidence="3 5">
    <name type="scientific">Phytophthora rubi</name>
    <dbReference type="NCBI Taxonomy" id="129364"/>
    <lineage>
        <taxon>Eukaryota</taxon>
        <taxon>Sar</taxon>
        <taxon>Stramenopiles</taxon>
        <taxon>Oomycota</taxon>
        <taxon>Peronosporomycetes</taxon>
        <taxon>Peronosporales</taxon>
        <taxon>Peronosporaceae</taxon>
        <taxon>Phytophthora</taxon>
    </lineage>
</organism>
<name>A0A6A4D5K5_9STRA</name>
<feature type="compositionally biased region" description="Polar residues" evidence="1">
    <location>
        <begin position="778"/>
        <end position="792"/>
    </location>
</feature>
<protein>
    <submittedName>
        <fullName evidence="3">Uncharacterized protein</fullName>
    </submittedName>
</protein>
<feature type="compositionally biased region" description="Polar residues" evidence="1">
    <location>
        <begin position="540"/>
        <end position="555"/>
    </location>
</feature>
<evidence type="ECO:0000313" key="4">
    <source>
        <dbReference type="Proteomes" id="UP000429607"/>
    </source>
</evidence>
<feature type="compositionally biased region" description="Polar residues" evidence="1">
    <location>
        <begin position="812"/>
        <end position="825"/>
    </location>
</feature>
<dbReference type="EMBL" id="QXFT01002220">
    <property type="protein sequence ID" value="KAE9301792.1"/>
    <property type="molecule type" value="Genomic_DNA"/>
</dbReference>
<keyword evidence="5" id="KW-1185">Reference proteome</keyword>
<feature type="compositionally biased region" description="Low complexity" evidence="1">
    <location>
        <begin position="516"/>
        <end position="531"/>
    </location>
</feature>
<feature type="region of interest" description="Disordered" evidence="1">
    <location>
        <begin position="101"/>
        <end position="140"/>
    </location>
</feature>
<evidence type="ECO:0000313" key="5">
    <source>
        <dbReference type="Proteomes" id="UP000434957"/>
    </source>
</evidence>